<reference evidence="3 4" key="1">
    <citation type="journal article" date="2009" name="Science">
        <title>Genome sequence, comparative analysis, and population genetics of the domestic horse.</title>
        <authorList>
            <consortium name="Broad Institute Genome Sequencing Platform"/>
            <consortium name="Broad Institute Whole Genome Assembly Team"/>
            <person name="Wade C.M."/>
            <person name="Giulotto E."/>
            <person name="Sigurdsson S."/>
            <person name="Zoli M."/>
            <person name="Gnerre S."/>
            <person name="Imsland F."/>
            <person name="Lear T.L."/>
            <person name="Adelson D.L."/>
            <person name="Bailey E."/>
            <person name="Bellone R.R."/>
            <person name="Bloecker H."/>
            <person name="Distl O."/>
            <person name="Edgar R.C."/>
            <person name="Garber M."/>
            <person name="Leeb T."/>
            <person name="Mauceli E."/>
            <person name="MacLeod J.N."/>
            <person name="Penedo M.C.T."/>
            <person name="Raison J.M."/>
            <person name="Sharpe T."/>
            <person name="Vogel J."/>
            <person name="Andersson L."/>
            <person name="Antczak D.F."/>
            <person name="Biagi T."/>
            <person name="Binns M.M."/>
            <person name="Chowdhary B.P."/>
            <person name="Coleman S.J."/>
            <person name="Della Valle G."/>
            <person name="Fryc S."/>
            <person name="Guerin G."/>
            <person name="Hasegawa T."/>
            <person name="Hill E.W."/>
            <person name="Jurka J."/>
            <person name="Kiialainen A."/>
            <person name="Lindgren G."/>
            <person name="Liu J."/>
            <person name="Magnani E."/>
            <person name="Mickelson J.R."/>
            <person name="Murray J."/>
            <person name="Nergadze S.G."/>
            <person name="Onofrio R."/>
            <person name="Pedroni S."/>
            <person name="Piras M.F."/>
            <person name="Raudsepp T."/>
            <person name="Rocchi M."/>
            <person name="Roeed K.H."/>
            <person name="Ryder O.A."/>
            <person name="Searle S."/>
            <person name="Skow L."/>
            <person name="Swinburne J.E."/>
            <person name="Syvaenen A.C."/>
            <person name="Tozaki T."/>
            <person name="Valberg S.J."/>
            <person name="Vaudin M."/>
            <person name="White J.R."/>
            <person name="Zody M.C."/>
            <person name="Lander E.S."/>
            <person name="Lindblad-Toh K."/>
        </authorList>
    </citation>
    <scope>NUCLEOTIDE SEQUENCE [LARGE SCALE GENOMIC DNA]</scope>
    <source>
        <strain evidence="3 4">Thoroughbred</strain>
    </source>
</reference>
<name>F6WSQ8_HORSE</name>
<reference evidence="3" key="3">
    <citation type="submission" date="2025-09" db="UniProtKB">
        <authorList>
            <consortium name="Ensembl"/>
        </authorList>
    </citation>
    <scope>IDENTIFICATION</scope>
    <source>
        <strain evidence="3">Thoroughbred</strain>
    </source>
</reference>
<dbReference type="FunFam" id="2.60.40.10:FF:001230">
    <property type="entry name" value="Immunoglobulin kappa variable 8-16"/>
    <property type="match status" value="1"/>
</dbReference>
<feature type="domain" description="Ig-like" evidence="2">
    <location>
        <begin position="22"/>
        <end position="108"/>
    </location>
</feature>
<dbReference type="InterPro" id="IPR050150">
    <property type="entry name" value="IgV_Light_Chain"/>
</dbReference>
<dbReference type="InterPro" id="IPR036179">
    <property type="entry name" value="Ig-like_dom_sf"/>
</dbReference>
<dbReference type="InterPro" id="IPR007110">
    <property type="entry name" value="Ig-like_dom"/>
</dbReference>
<dbReference type="HOGENOM" id="CLU_077975_4_1_1"/>
<feature type="signal peptide" evidence="1">
    <location>
        <begin position="1"/>
        <end position="20"/>
    </location>
</feature>
<dbReference type="GeneTree" id="ENSGT00940000153094"/>
<evidence type="ECO:0000313" key="4">
    <source>
        <dbReference type="Proteomes" id="UP000002281"/>
    </source>
</evidence>
<evidence type="ECO:0000256" key="1">
    <source>
        <dbReference type="SAM" id="SignalP"/>
    </source>
</evidence>
<accession>F6WSQ8</accession>
<dbReference type="SMART" id="SM00409">
    <property type="entry name" value="IG"/>
    <property type="match status" value="1"/>
</dbReference>
<dbReference type="GO" id="GO:0019814">
    <property type="term" value="C:immunoglobulin complex"/>
    <property type="evidence" value="ECO:0000318"/>
    <property type="project" value="GO_Central"/>
</dbReference>
<dbReference type="InterPro" id="IPR013106">
    <property type="entry name" value="Ig_V-set"/>
</dbReference>
<feature type="chain" id="PRO_5040346405" description="Ig-like domain-containing protein" evidence="1">
    <location>
        <begin position="21"/>
        <end position="184"/>
    </location>
</feature>
<dbReference type="Pfam" id="PF07686">
    <property type="entry name" value="V-set"/>
    <property type="match status" value="1"/>
</dbReference>
<dbReference type="CDD" id="cd04980">
    <property type="entry name" value="IgV_L_kappa"/>
    <property type="match status" value="1"/>
</dbReference>
<dbReference type="InterPro" id="IPR003599">
    <property type="entry name" value="Ig_sub"/>
</dbReference>
<dbReference type="Bgee" id="ENSECAG00000035652">
    <property type="expression patterns" value="Expressed in bone marrow and 4 other cell types or tissues"/>
</dbReference>
<dbReference type="PROSITE" id="PS50835">
    <property type="entry name" value="IG_LIKE"/>
    <property type="match status" value="1"/>
</dbReference>
<protein>
    <recommendedName>
        <fullName evidence="2">Ig-like domain-containing protein</fullName>
    </recommendedName>
</protein>
<evidence type="ECO:0000313" key="3">
    <source>
        <dbReference type="Ensembl" id="ENSECAP00000007387.4"/>
    </source>
</evidence>
<dbReference type="Gene3D" id="2.60.40.10">
    <property type="entry name" value="Immunoglobulins"/>
    <property type="match status" value="1"/>
</dbReference>
<dbReference type="AlphaFoldDB" id="F6WSQ8"/>
<dbReference type="SMART" id="SM00406">
    <property type="entry name" value="IGv"/>
    <property type="match status" value="1"/>
</dbReference>
<reference evidence="3" key="2">
    <citation type="submission" date="2025-08" db="UniProtKB">
        <authorList>
            <consortium name="Ensembl"/>
        </authorList>
    </citation>
    <scope>IDENTIFICATION</scope>
    <source>
        <strain evidence="3">Thoroughbred</strain>
    </source>
</reference>
<dbReference type="InterPro" id="IPR013783">
    <property type="entry name" value="Ig-like_fold"/>
</dbReference>
<keyword evidence="1" id="KW-0732">Signal</keyword>
<evidence type="ECO:0000259" key="2">
    <source>
        <dbReference type="PROSITE" id="PS50835"/>
    </source>
</evidence>
<dbReference type="PANTHER" id="PTHR23267">
    <property type="entry name" value="IMMUNOGLOBULIN LIGHT CHAIN"/>
    <property type="match status" value="1"/>
</dbReference>
<dbReference type="SUPFAM" id="SSF48726">
    <property type="entry name" value="Immunoglobulin"/>
    <property type="match status" value="1"/>
</dbReference>
<sequence length="184" mass="20606">MMWETQVLMSLLLGVSGTLGDIMMTQSPDSLAVSLGERVDMKCTASQSVYHYLAWYQQKPGQAPKPLIYSASTRPSGIPDRFSGSGSGTDFTLTISNFQAEDAAVYCCEQYYGNPPTVLQPRSQTSSPNHGFQVLMKGKNYWQWHTTWSEVSCLSGHCDGPVFRVPGCFYRREIHRQVQVQPEH</sequence>
<organism evidence="3 4">
    <name type="scientific">Equus caballus</name>
    <name type="common">Horse</name>
    <dbReference type="NCBI Taxonomy" id="9796"/>
    <lineage>
        <taxon>Eukaryota</taxon>
        <taxon>Metazoa</taxon>
        <taxon>Chordata</taxon>
        <taxon>Craniata</taxon>
        <taxon>Vertebrata</taxon>
        <taxon>Euteleostomi</taxon>
        <taxon>Mammalia</taxon>
        <taxon>Eutheria</taxon>
        <taxon>Laurasiatheria</taxon>
        <taxon>Perissodactyla</taxon>
        <taxon>Equidae</taxon>
        <taxon>Equus</taxon>
    </lineage>
</organism>
<dbReference type="GO" id="GO:0006955">
    <property type="term" value="P:immune response"/>
    <property type="evidence" value="ECO:0000318"/>
    <property type="project" value="GO_Central"/>
</dbReference>
<keyword evidence="4" id="KW-1185">Reference proteome</keyword>
<dbReference type="Ensembl" id="ENSECAT00000009666.4">
    <property type="protein sequence ID" value="ENSECAP00000007387.4"/>
    <property type="gene ID" value="ENSECAG00000045603.1"/>
</dbReference>
<dbReference type="Proteomes" id="UP000002281">
    <property type="component" value="Chromosome 15"/>
</dbReference>
<proteinExistence type="predicted"/>